<proteinExistence type="predicted"/>
<gene>
    <name evidence="1" type="ORF">D3A95_12180</name>
</gene>
<sequence length="547" mass="63331">MSTYSEWNNSIIEYFISRTPMGSKIYLSLNDDVLELIGNSWEIEPSHQSWTQNFCEAVKNRVVMGDRIDLESISYVENDYPKYVAFLGLMVLAATQMADDEEINQTNYFRRLREIIGLPLDGQTRPRGLRITSEGEAPEVNLWKRWNQWLVKCGFTPTAEEGKGPSRYINYPISQTLLRNADRDRLIELFSEKQWRAYWDEQTLFTKVANEYHKLSKHLKKLIDDRQRYEAVAEAIHNTYEQWLSNGSVKKQAGYRLGRQWKRQLYAGLYRTEDFLGNIEYYLHPKQQKGRLLNSLEIIRNGETYPLKEDRVGWYLPVGTPLTAKEISEGRVYSVNPNIQVNNLVLPNKDFWILVPDPDNPASGVYASWGAPKLGEPFIILFKDFIFSDLQRLRDENLIQWEGDRETKYEVFSGSNWYEIHNCQILSQRWDAVFVQSPELKNALQPTTKLSISCSGGLKIPKINSWIKDYPPQITVFAFHPTVELNVSLSNTSIFKQSCPSNTAIRIEFPSSGNFLVQASCQGQSAQRLVKLVDWESIDLRSKEVIS</sequence>
<dbReference type="AlphaFoldDB" id="A0A3B7MGH0"/>
<dbReference type="EMBL" id="CP032152">
    <property type="protein sequence ID" value="AXY68544.1"/>
    <property type="molecule type" value="Genomic_DNA"/>
</dbReference>
<name>A0A3B7MGH0_9CYAN</name>
<reference evidence="2" key="1">
    <citation type="submission" date="2018-09" db="EMBL/GenBank/DDBJ databases">
        <title>Complete genome sequence of thermophilic cyanobacteria strain Thermosynechococcus elongatus PKUAC-SCTE542.</title>
        <authorList>
            <person name="Liang Y."/>
            <person name="Tang J."/>
            <person name="Daroch M."/>
        </authorList>
    </citation>
    <scope>NUCLEOTIDE SEQUENCE [LARGE SCALE GENOMIC DNA]</scope>
    <source>
        <strain evidence="2">E542</strain>
    </source>
</reference>
<dbReference type="Proteomes" id="UP000261812">
    <property type="component" value="Chromosome"/>
</dbReference>
<dbReference type="KEGG" id="tsq:D3A95_12180"/>
<dbReference type="RefSeq" id="WP_181495229.1">
    <property type="nucleotide sequence ID" value="NZ_CP032152.1"/>
</dbReference>
<evidence type="ECO:0000313" key="1">
    <source>
        <dbReference type="EMBL" id="AXY68544.1"/>
    </source>
</evidence>
<evidence type="ECO:0000313" key="2">
    <source>
        <dbReference type="Proteomes" id="UP000261812"/>
    </source>
</evidence>
<keyword evidence="2" id="KW-1185">Reference proteome</keyword>
<organism evidence="1 2">
    <name type="scientific">Thermosynechococcus sichuanensis E542</name>
    <dbReference type="NCBI Taxonomy" id="2016101"/>
    <lineage>
        <taxon>Bacteria</taxon>
        <taxon>Bacillati</taxon>
        <taxon>Cyanobacteriota</taxon>
        <taxon>Cyanophyceae</taxon>
        <taxon>Acaryochloridales</taxon>
        <taxon>Thermosynechococcaceae</taxon>
        <taxon>Thermosynechococcus</taxon>
        <taxon>Thermosynechococcus sichuanensis</taxon>
    </lineage>
</organism>
<protein>
    <submittedName>
        <fullName evidence="1">Uncharacterized protein</fullName>
    </submittedName>
</protein>
<accession>A0A3B7MGH0</accession>